<evidence type="ECO:0000256" key="1">
    <source>
        <dbReference type="ARBA" id="ARBA00000705"/>
    </source>
</evidence>
<dbReference type="InterPro" id="IPR050500">
    <property type="entry name" value="Phos_Acetyltrans/Butyryltrans"/>
</dbReference>
<evidence type="ECO:0000313" key="6">
    <source>
        <dbReference type="EMBL" id="MDQ0514056.1"/>
    </source>
</evidence>
<dbReference type="PIRSF" id="PIRSF000428">
    <property type="entry name" value="P_Ac_trans"/>
    <property type="match status" value="1"/>
</dbReference>
<dbReference type="PANTHER" id="PTHR43356:SF3">
    <property type="entry name" value="PHOSPHATE ACETYLTRANSFERASE"/>
    <property type="match status" value="1"/>
</dbReference>
<keyword evidence="4 6" id="KW-0012">Acyltransferase</keyword>
<accession>A0ABU0LZC6</accession>
<dbReference type="Pfam" id="PF01515">
    <property type="entry name" value="PTA_PTB"/>
    <property type="match status" value="1"/>
</dbReference>
<name>A0ABU0LZC6_9BACT</name>
<dbReference type="GO" id="GO:0008959">
    <property type="term" value="F:phosphate acetyltransferase activity"/>
    <property type="evidence" value="ECO:0007669"/>
    <property type="project" value="UniProtKB-EC"/>
</dbReference>
<comment type="similarity">
    <text evidence="2">Belongs to the phosphate acetyltransferase and butyryltransferase family.</text>
</comment>
<feature type="domain" description="Phosphate acetyl/butaryl transferase" evidence="5">
    <location>
        <begin position="3"/>
        <end position="321"/>
    </location>
</feature>
<gene>
    <name evidence="6" type="ORF">J2Z62_000494</name>
</gene>
<comment type="catalytic activity">
    <reaction evidence="1">
        <text>acetyl-CoA + phosphate = acetyl phosphate + CoA</text>
        <dbReference type="Rhea" id="RHEA:19521"/>
        <dbReference type="ChEBI" id="CHEBI:22191"/>
        <dbReference type="ChEBI" id="CHEBI:43474"/>
        <dbReference type="ChEBI" id="CHEBI:57287"/>
        <dbReference type="ChEBI" id="CHEBI:57288"/>
        <dbReference type="EC" id="2.3.1.8"/>
    </reaction>
</comment>
<dbReference type="Gene3D" id="3.40.50.10750">
    <property type="entry name" value="Isocitrate/Isopropylmalate dehydrogenase-like"/>
    <property type="match status" value="1"/>
</dbReference>
<evidence type="ECO:0000256" key="2">
    <source>
        <dbReference type="ARBA" id="ARBA00005656"/>
    </source>
</evidence>
<evidence type="ECO:0000256" key="3">
    <source>
        <dbReference type="ARBA" id="ARBA00022679"/>
    </source>
</evidence>
<comment type="caution">
    <text evidence="6">The sequence shown here is derived from an EMBL/GenBank/DDBJ whole genome shotgun (WGS) entry which is preliminary data.</text>
</comment>
<keyword evidence="7" id="KW-1185">Reference proteome</keyword>
<dbReference type="EC" id="2.3.1.8" evidence="6"/>
<dbReference type="Proteomes" id="UP001240643">
    <property type="component" value="Unassembled WGS sequence"/>
</dbReference>
<evidence type="ECO:0000256" key="4">
    <source>
        <dbReference type="ARBA" id="ARBA00023315"/>
    </source>
</evidence>
<dbReference type="RefSeq" id="WP_256547252.1">
    <property type="nucleotide sequence ID" value="NZ_CP101809.1"/>
</dbReference>
<organism evidence="6 7">
    <name type="scientific">Mycoplasmoides fastidiosum</name>
    <dbReference type="NCBI Taxonomy" id="92758"/>
    <lineage>
        <taxon>Bacteria</taxon>
        <taxon>Bacillati</taxon>
        <taxon>Mycoplasmatota</taxon>
        <taxon>Mycoplasmoidales</taxon>
        <taxon>Mycoplasmoidaceae</taxon>
        <taxon>Mycoplasmoides</taxon>
    </lineage>
</organism>
<keyword evidence="3 6" id="KW-0808">Transferase</keyword>
<sequence>MEFTQFITEAVEALAQPKRIILIDGDDKRTQDAARELVKKTKNIVPVLLFENDQFPTDLPERVECVNVFADQTQLERFTQQFFELRKGKETLEKAQAFMQHRINIGMMMYKNQLVDGVVGGLSYPTSDILRGGFKVFGLKPNKKTFSSVMLMHRGNERLIFADVAVNLNPTKDQLVDITQNAIEFNQAIKYMPDSKVAMLSFSTKGSAETERTLEIAAAAQTVASLNVADASVKVAGEIQFDAGVDEVIRKSKYKELVYDGSANIFIFPNLDAGNISYKVAQRLGNWGAVGPVIVGINGAVNDLSRGSTVEDVVYTAMVTALQS</sequence>
<protein>
    <submittedName>
        <fullName evidence="6">Phosphate acetyltransferase</fullName>
        <ecNumber evidence="6">2.3.1.8</ecNumber>
    </submittedName>
</protein>
<dbReference type="EMBL" id="JAUSWO010000001">
    <property type="protein sequence ID" value="MDQ0514056.1"/>
    <property type="molecule type" value="Genomic_DNA"/>
</dbReference>
<dbReference type="InterPro" id="IPR042112">
    <property type="entry name" value="P_AcTrfase_dom2"/>
</dbReference>
<dbReference type="NCBIfam" id="NF007233">
    <property type="entry name" value="PRK09653.1"/>
    <property type="match status" value="1"/>
</dbReference>
<dbReference type="Gene3D" id="3.40.50.10950">
    <property type="match status" value="1"/>
</dbReference>
<dbReference type="InterPro" id="IPR012147">
    <property type="entry name" value="P_Ac_Bu_trans"/>
</dbReference>
<proteinExistence type="inferred from homology"/>
<dbReference type="SUPFAM" id="SSF53659">
    <property type="entry name" value="Isocitrate/Isopropylmalate dehydrogenase-like"/>
    <property type="match status" value="1"/>
</dbReference>
<dbReference type="InterPro" id="IPR002505">
    <property type="entry name" value="PTA_PTB"/>
</dbReference>
<evidence type="ECO:0000313" key="7">
    <source>
        <dbReference type="Proteomes" id="UP001240643"/>
    </source>
</evidence>
<reference evidence="6" key="1">
    <citation type="submission" date="2023-07" db="EMBL/GenBank/DDBJ databases">
        <title>Genomic Encyclopedia of Type Strains, Phase IV (KMG-IV): sequencing the most valuable type-strain genomes for metagenomic binning, comparative biology and taxonomic classification.</title>
        <authorList>
            <person name="Goeker M."/>
        </authorList>
    </citation>
    <scope>NUCLEOTIDE SEQUENCE [LARGE SCALE GENOMIC DNA]</scope>
    <source>
        <strain evidence="6">DSM 21204</strain>
    </source>
</reference>
<dbReference type="PANTHER" id="PTHR43356">
    <property type="entry name" value="PHOSPHATE ACETYLTRANSFERASE"/>
    <property type="match status" value="1"/>
</dbReference>
<evidence type="ECO:0000259" key="5">
    <source>
        <dbReference type="Pfam" id="PF01515"/>
    </source>
</evidence>
<dbReference type="InterPro" id="IPR042113">
    <property type="entry name" value="P_AcTrfase_dom1"/>
</dbReference>